<organism evidence="1">
    <name type="scientific">Lepeophtheirus salmonis</name>
    <name type="common">Salmon louse</name>
    <name type="synonym">Caligus salmonis</name>
    <dbReference type="NCBI Taxonomy" id="72036"/>
    <lineage>
        <taxon>Eukaryota</taxon>
        <taxon>Metazoa</taxon>
        <taxon>Ecdysozoa</taxon>
        <taxon>Arthropoda</taxon>
        <taxon>Crustacea</taxon>
        <taxon>Multicrustacea</taxon>
        <taxon>Hexanauplia</taxon>
        <taxon>Copepoda</taxon>
        <taxon>Siphonostomatoida</taxon>
        <taxon>Caligidae</taxon>
        <taxon>Lepeophtheirus</taxon>
    </lineage>
</organism>
<accession>A0A0K2TM77</accession>
<protein>
    <submittedName>
        <fullName evidence="1">Uncharacterized protein</fullName>
    </submittedName>
</protein>
<sequence>MVYATFSSPRRTLITQFKG</sequence>
<dbReference type="EMBL" id="HACA01009185">
    <property type="protein sequence ID" value="CDW26546.1"/>
    <property type="molecule type" value="Transcribed_RNA"/>
</dbReference>
<reference evidence="1" key="1">
    <citation type="submission" date="2014-05" db="EMBL/GenBank/DDBJ databases">
        <authorList>
            <person name="Chronopoulou M."/>
        </authorList>
    </citation>
    <scope>NUCLEOTIDE SEQUENCE</scope>
    <source>
        <tissue evidence="1">Whole organism</tissue>
    </source>
</reference>
<evidence type="ECO:0000313" key="1">
    <source>
        <dbReference type="EMBL" id="CDW26546.1"/>
    </source>
</evidence>
<dbReference type="AlphaFoldDB" id="A0A0K2TM77"/>
<name>A0A0K2TM77_LEPSM</name>
<proteinExistence type="predicted"/>